<sequence length="131" mass="14263">MADEPSERPAFLAYGLRQRGHAVWIVDTAARALDAVQRYRTQWLVTNVALRDGSGLTLLRRLRQSLPVRGIALASVDVDVPFMHAAGFDAVWIKPLSIAHACMSIERLLGHHPSSSATTGSVAPKLARLPT</sequence>
<dbReference type="RefSeq" id="WP_394823644.1">
    <property type="nucleotide sequence ID" value="NZ_CP089984.1"/>
</dbReference>
<dbReference type="EMBL" id="CP089984">
    <property type="protein sequence ID" value="WXB14028.1"/>
    <property type="molecule type" value="Genomic_DNA"/>
</dbReference>
<evidence type="ECO:0000259" key="2">
    <source>
        <dbReference type="PROSITE" id="PS50110"/>
    </source>
</evidence>
<name>A0ABZ2LT15_9BACT</name>
<dbReference type="InterPro" id="IPR001789">
    <property type="entry name" value="Sig_transdc_resp-reg_receiver"/>
</dbReference>
<proteinExistence type="predicted"/>
<dbReference type="SUPFAM" id="SSF52172">
    <property type="entry name" value="CheY-like"/>
    <property type="match status" value="1"/>
</dbReference>
<accession>A0ABZ2LT15</accession>
<evidence type="ECO:0000313" key="4">
    <source>
        <dbReference type="Proteomes" id="UP001370348"/>
    </source>
</evidence>
<keyword evidence="4" id="KW-1185">Reference proteome</keyword>
<evidence type="ECO:0000256" key="1">
    <source>
        <dbReference type="PROSITE-ProRule" id="PRU00169"/>
    </source>
</evidence>
<dbReference type="Proteomes" id="UP001370348">
    <property type="component" value="Chromosome"/>
</dbReference>
<gene>
    <name evidence="3" type="ORF">LZC94_40135</name>
</gene>
<evidence type="ECO:0000313" key="3">
    <source>
        <dbReference type="EMBL" id="WXB14028.1"/>
    </source>
</evidence>
<dbReference type="PROSITE" id="PS50110">
    <property type="entry name" value="RESPONSE_REGULATORY"/>
    <property type="match status" value="1"/>
</dbReference>
<reference evidence="3 4" key="1">
    <citation type="submission" date="2021-12" db="EMBL/GenBank/DDBJ databases">
        <title>Discovery of the Pendulisporaceae a myxobacterial family with distinct sporulation behavior and unique specialized metabolism.</title>
        <authorList>
            <person name="Garcia R."/>
            <person name="Popoff A."/>
            <person name="Bader C.D."/>
            <person name="Loehr J."/>
            <person name="Walesch S."/>
            <person name="Walt C."/>
            <person name="Boldt J."/>
            <person name="Bunk B."/>
            <person name="Haeckl F.J.F.P.J."/>
            <person name="Gunesch A.P."/>
            <person name="Birkelbach J."/>
            <person name="Nuebel U."/>
            <person name="Pietschmann T."/>
            <person name="Bach T."/>
            <person name="Mueller R."/>
        </authorList>
    </citation>
    <scope>NUCLEOTIDE SEQUENCE [LARGE SCALE GENOMIC DNA]</scope>
    <source>
        <strain evidence="3 4">MSr11954</strain>
    </source>
</reference>
<protein>
    <recommendedName>
        <fullName evidence="2">Response regulatory domain-containing protein</fullName>
    </recommendedName>
</protein>
<feature type="domain" description="Response regulatory" evidence="2">
    <location>
        <begin position="1"/>
        <end position="109"/>
    </location>
</feature>
<organism evidence="3 4">
    <name type="scientific">Pendulispora albinea</name>
    <dbReference type="NCBI Taxonomy" id="2741071"/>
    <lineage>
        <taxon>Bacteria</taxon>
        <taxon>Pseudomonadati</taxon>
        <taxon>Myxococcota</taxon>
        <taxon>Myxococcia</taxon>
        <taxon>Myxococcales</taxon>
        <taxon>Sorangiineae</taxon>
        <taxon>Pendulisporaceae</taxon>
        <taxon>Pendulispora</taxon>
    </lineage>
</organism>
<dbReference type="InterPro" id="IPR011006">
    <property type="entry name" value="CheY-like_superfamily"/>
</dbReference>
<dbReference type="Gene3D" id="3.40.50.2300">
    <property type="match status" value="1"/>
</dbReference>
<comment type="caution">
    <text evidence="1">Lacks conserved residue(s) required for the propagation of feature annotation.</text>
</comment>